<reference evidence="2" key="1">
    <citation type="journal article" date="2021" name="Nat. Commun.">
        <title>Genetic determinants of endophytism in the Arabidopsis root mycobiome.</title>
        <authorList>
            <person name="Mesny F."/>
            <person name="Miyauchi S."/>
            <person name="Thiergart T."/>
            <person name="Pickel B."/>
            <person name="Atanasova L."/>
            <person name="Karlsson M."/>
            <person name="Huettel B."/>
            <person name="Barry K.W."/>
            <person name="Haridas S."/>
            <person name="Chen C."/>
            <person name="Bauer D."/>
            <person name="Andreopoulos W."/>
            <person name="Pangilinan J."/>
            <person name="LaButti K."/>
            <person name="Riley R."/>
            <person name="Lipzen A."/>
            <person name="Clum A."/>
            <person name="Drula E."/>
            <person name="Henrissat B."/>
            <person name="Kohler A."/>
            <person name="Grigoriev I.V."/>
            <person name="Martin F.M."/>
            <person name="Hacquard S."/>
        </authorList>
    </citation>
    <scope>NUCLEOTIDE SEQUENCE</scope>
    <source>
        <strain evidence="2">MPI-CAGE-CH-0230</strain>
    </source>
</reference>
<keyword evidence="3" id="KW-1185">Reference proteome</keyword>
<dbReference type="RefSeq" id="XP_046018085.1">
    <property type="nucleotide sequence ID" value="XM_046162398.1"/>
</dbReference>
<evidence type="ECO:0000256" key="1">
    <source>
        <dbReference type="SAM" id="MobiDB-lite"/>
    </source>
</evidence>
<name>A0A9P8YJ79_9PEZI</name>
<gene>
    <name evidence="2" type="ORF">B0I36DRAFT_426578</name>
</gene>
<dbReference type="OrthoDB" id="4743586at2759"/>
<dbReference type="AlphaFoldDB" id="A0A9P8YJ79"/>
<dbReference type="Proteomes" id="UP000756346">
    <property type="component" value="Unassembled WGS sequence"/>
</dbReference>
<dbReference type="GeneID" id="70191944"/>
<evidence type="ECO:0000313" key="2">
    <source>
        <dbReference type="EMBL" id="KAH7040030.1"/>
    </source>
</evidence>
<proteinExistence type="predicted"/>
<dbReference type="EMBL" id="JAGTJQ010000001">
    <property type="protein sequence ID" value="KAH7040030.1"/>
    <property type="molecule type" value="Genomic_DNA"/>
</dbReference>
<comment type="caution">
    <text evidence="2">The sequence shown here is derived from an EMBL/GenBank/DDBJ whole genome shotgun (WGS) entry which is preliminary data.</text>
</comment>
<evidence type="ECO:0000313" key="3">
    <source>
        <dbReference type="Proteomes" id="UP000756346"/>
    </source>
</evidence>
<accession>A0A9P8YJ79</accession>
<protein>
    <submittedName>
        <fullName evidence="2">Uncharacterized protein</fullName>
    </submittedName>
</protein>
<organism evidence="2 3">
    <name type="scientific">Microdochium trichocladiopsis</name>
    <dbReference type="NCBI Taxonomy" id="1682393"/>
    <lineage>
        <taxon>Eukaryota</taxon>
        <taxon>Fungi</taxon>
        <taxon>Dikarya</taxon>
        <taxon>Ascomycota</taxon>
        <taxon>Pezizomycotina</taxon>
        <taxon>Sordariomycetes</taxon>
        <taxon>Xylariomycetidae</taxon>
        <taxon>Xylariales</taxon>
        <taxon>Microdochiaceae</taxon>
        <taxon>Microdochium</taxon>
    </lineage>
</organism>
<sequence length="718" mass="80763">MQPAPPQPQPKADPGSRKALEAAMLHKVPPKWAYLAGEGEPETAAYYEHRRSIDPLYEHAGVLNKTVLVNQHDRFLMRQVPSPAPVNQAKASTVSVAVQRPGAGGMPSYKIVDATALEAEARDGWEPCVYPDSAYDEQNDDKDMRHVERIQDVSCIDEPWKDQQWRFQKEIAFWNKIEGVNWQPGDVHDETTVKEQSLSFAPSFRPRSGLSTFASATSNGHFHLHRRPARVGLGWGGYDRFDDWQSYGRQIKPEMVPQYPKNAPAELCFVGEDGTRQVFEPLENDVSAERELPDTLYEKLHAKKAAATRGGAVGRGGGRRTPNRGGQRGRGFSRDGWGAGHHLIAYTLGDEELYNAMLKTLILGLSRDSDGDLVIKAGVRLMETALPAALLDKKLHQISVLRGDKTLTCGADIICETRMVLLDTLLTSISKDINPDSTFELCRFHKDEDQCEAMQSRSSSGQRHPPTCTLLAREPKLGRGLRRKLTLGRNHYSFHHSRWSQPALHASRFHLCQRSSPEIASFPPKPWKLQPYSAQHSQKYYRQPQMTRERWGRIATRDSRDSGLALYKQIGLQRRADRTTALSAQPSAFYRWRMTRQWLLLLSIPLQFINVSQHSRVVCLRLSKRYRYPHCILVFMATCNNNVLRFSSSIHQGSPCVTESVAQKYNGGRSKPTKLRNSRDMVNVLVGGAEIAASSSAMILALPVWGAMLRGSLKLTKK</sequence>
<feature type="region of interest" description="Disordered" evidence="1">
    <location>
        <begin position="308"/>
        <end position="332"/>
    </location>
</feature>